<reference evidence="2" key="1">
    <citation type="submission" date="2020-01" db="EMBL/GenBank/DDBJ databases">
        <authorList>
            <person name="Mishra B."/>
        </authorList>
    </citation>
    <scope>NUCLEOTIDE SEQUENCE [LARGE SCALE GENOMIC DNA]</scope>
</reference>
<organism evidence="2 3">
    <name type="scientific">Microthlaspi erraticum</name>
    <dbReference type="NCBI Taxonomy" id="1685480"/>
    <lineage>
        <taxon>Eukaryota</taxon>
        <taxon>Viridiplantae</taxon>
        <taxon>Streptophyta</taxon>
        <taxon>Embryophyta</taxon>
        <taxon>Tracheophyta</taxon>
        <taxon>Spermatophyta</taxon>
        <taxon>Magnoliopsida</taxon>
        <taxon>eudicotyledons</taxon>
        <taxon>Gunneridae</taxon>
        <taxon>Pentapetalae</taxon>
        <taxon>rosids</taxon>
        <taxon>malvids</taxon>
        <taxon>Brassicales</taxon>
        <taxon>Brassicaceae</taxon>
        <taxon>Coluteocarpeae</taxon>
        <taxon>Microthlaspi</taxon>
    </lineage>
</organism>
<evidence type="ECO:0000313" key="3">
    <source>
        <dbReference type="Proteomes" id="UP000467841"/>
    </source>
</evidence>
<name>A0A6D2HQS1_9BRAS</name>
<feature type="region of interest" description="Disordered" evidence="1">
    <location>
        <begin position="1"/>
        <end position="27"/>
    </location>
</feature>
<accession>A0A6D2HQS1</accession>
<dbReference type="Proteomes" id="UP000467841">
    <property type="component" value="Unassembled WGS sequence"/>
</dbReference>
<gene>
    <name evidence="2" type="ORF">MERR_LOCUS3644</name>
</gene>
<protein>
    <submittedName>
        <fullName evidence="2">Uncharacterized protein</fullName>
    </submittedName>
</protein>
<sequence>MRIVTDYESFEEHHDASAPSNESTRSTHLRLTSHLGIGRNEKERAKLHMAKETPSRSRLDHFVKEVSIRSYKCSQTSPEA</sequence>
<evidence type="ECO:0000256" key="1">
    <source>
        <dbReference type="SAM" id="MobiDB-lite"/>
    </source>
</evidence>
<proteinExistence type="predicted"/>
<keyword evidence="3" id="KW-1185">Reference proteome</keyword>
<comment type="caution">
    <text evidence="2">The sequence shown here is derived from an EMBL/GenBank/DDBJ whole genome shotgun (WGS) entry which is preliminary data.</text>
</comment>
<dbReference type="EMBL" id="CACVBM020000222">
    <property type="protein sequence ID" value="CAA7016409.1"/>
    <property type="molecule type" value="Genomic_DNA"/>
</dbReference>
<dbReference type="AlphaFoldDB" id="A0A6D2HQS1"/>
<evidence type="ECO:0000313" key="2">
    <source>
        <dbReference type="EMBL" id="CAA7016409.1"/>
    </source>
</evidence>
<feature type="compositionally biased region" description="Polar residues" evidence="1">
    <location>
        <begin position="18"/>
        <end position="27"/>
    </location>
</feature>